<name>A0A149PK87_9BURK</name>
<evidence type="ECO:0000256" key="1">
    <source>
        <dbReference type="SAM" id="Phobius"/>
    </source>
</evidence>
<keyword evidence="1" id="KW-1133">Transmembrane helix</keyword>
<feature type="transmembrane region" description="Helical" evidence="1">
    <location>
        <begin position="37"/>
        <end position="56"/>
    </location>
</feature>
<dbReference type="AlphaFoldDB" id="A0A149PK87"/>
<keyword evidence="3" id="KW-1185">Reference proteome</keyword>
<dbReference type="Proteomes" id="UP000075613">
    <property type="component" value="Unassembled WGS sequence"/>
</dbReference>
<dbReference type="EMBL" id="LRBG01000031">
    <property type="protein sequence ID" value="KXU85475.1"/>
    <property type="molecule type" value="Genomic_DNA"/>
</dbReference>
<feature type="transmembrane region" description="Helical" evidence="1">
    <location>
        <begin position="68"/>
        <end position="86"/>
    </location>
</feature>
<protein>
    <submittedName>
        <fullName evidence="2">Uncharacterized protein</fullName>
    </submittedName>
</protein>
<gene>
    <name evidence="2" type="ORF">CI15_20100</name>
</gene>
<sequence>MWRRLWARRIASRCQNVYGESAMKSLRKLRSRTAGPAWGLVFGVFMIAIGIGQGFYAVANHDPNPFDGPIAVGATLIGIFTAVYAAREIRRGKPR</sequence>
<evidence type="ECO:0000313" key="3">
    <source>
        <dbReference type="Proteomes" id="UP000075613"/>
    </source>
</evidence>
<organism evidence="2 3">
    <name type="scientific">Paraburkholderia monticola</name>
    <dbReference type="NCBI Taxonomy" id="1399968"/>
    <lineage>
        <taxon>Bacteria</taxon>
        <taxon>Pseudomonadati</taxon>
        <taxon>Pseudomonadota</taxon>
        <taxon>Betaproteobacteria</taxon>
        <taxon>Burkholderiales</taxon>
        <taxon>Burkholderiaceae</taxon>
        <taxon>Paraburkholderia</taxon>
    </lineage>
</organism>
<evidence type="ECO:0000313" key="2">
    <source>
        <dbReference type="EMBL" id="KXU85475.1"/>
    </source>
</evidence>
<reference evidence="2 3" key="1">
    <citation type="journal article" date="2015" name="Int. J. Syst. Evol. Microbiol.">
        <title>Burkholderia monticola sp. nov., isolated from mountain soil.</title>
        <authorList>
            <person name="Baek I."/>
            <person name="Seo B."/>
            <person name="Lee I."/>
            <person name="Yi H."/>
            <person name="Chun J."/>
        </authorList>
    </citation>
    <scope>NUCLEOTIDE SEQUENCE [LARGE SCALE GENOMIC DNA]</scope>
    <source>
        <strain evidence="2 3">JC2948</strain>
    </source>
</reference>
<accession>A0A149PK87</accession>
<comment type="caution">
    <text evidence="2">The sequence shown here is derived from an EMBL/GenBank/DDBJ whole genome shotgun (WGS) entry which is preliminary data.</text>
</comment>
<keyword evidence="1" id="KW-0472">Membrane</keyword>
<keyword evidence="1" id="KW-0812">Transmembrane</keyword>
<proteinExistence type="predicted"/>